<protein>
    <submittedName>
        <fullName evidence="1">Glutamyl-tRNA amidotransferase</fullName>
    </submittedName>
</protein>
<dbReference type="RefSeq" id="WP_085767560.1">
    <property type="nucleotide sequence ID" value="NZ_CP019344.1"/>
</dbReference>
<gene>
    <name evidence="1" type="ORF">BST97_12555</name>
</gene>
<evidence type="ECO:0000313" key="1">
    <source>
        <dbReference type="EMBL" id="ARN78756.1"/>
    </source>
</evidence>
<dbReference type="PANTHER" id="PTHR28055:SF1">
    <property type="entry name" value="ALTERED INHERITANCE OF MITOCHONDRIA PROTEIN 41, MITOCHONDRIAL"/>
    <property type="match status" value="1"/>
</dbReference>
<dbReference type="Proteomes" id="UP000193431">
    <property type="component" value="Chromosome"/>
</dbReference>
<dbReference type="SUPFAM" id="SSF89095">
    <property type="entry name" value="GatB/YqeY motif"/>
    <property type="match status" value="1"/>
</dbReference>
<proteinExistence type="predicted"/>
<dbReference type="InterPro" id="IPR042184">
    <property type="entry name" value="YqeY/Aim41_N"/>
</dbReference>
<dbReference type="InterPro" id="IPR023168">
    <property type="entry name" value="GatB_Yqey_C_2"/>
</dbReference>
<name>A0A1W6MML5_9FLAO</name>
<accession>A0A1W6MML5</accession>
<dbReference type="Gene3D" id="1.10.1510.10">
    <property type="entry name" value="Uncharacterised protein YqeY/AIM41 PF09424, N-terminal domain"/>
    <property type="match status" value="1"/>
</dbReference>
<dbReference type="Pfam" id="PF09424">
    <property type="entry name" value="YqeY"/>
    <property type="match status" value="1"/>
</dbReference>
<keyword evidence="2" id="KW-1185">Reference proteome</keyword>
<dbReference type="STRING" id="331648.BST97_12555"/>
<dbReference type="InterPro" id="IPR019004">
    <property type="entry name" value="YqeY/Aim41"/>
</dbReference>
<reference evidence="1 2" key="1">
    <citation type="submission" date="2016-11" db="EMBL/GenBank/DDBJ databases">
        <title>Trade-off between light-utilization and light-protection in marine flavobacteria.</title>
        <authorList>
            <person name="Kumagai Y."/>
        </authorList>
    </citation>
    <scope>NUCLEOTIDE SEQUENCE [LARGE SCALE GENOMIC DNA]</scope>
    <source>
        <strain evidence="1 2">JCM 13191</strain>
    </source>
</reference>
<dbReference type="PANTHER" id="PTHR28055">
    <property type="entry name" value="ALTERED INHERITANCE OF MITOCHONDRIA PROTEIN 41, MITOCHONDRIAL"/>
    <property type="match status" value="1"/>
</dbReference>
<dbReference type="EMBL" id="CP019344">
    <property type="protein sequence ID" value="ARN78756.1"/>
    <property type="molecule type" value="Genomic_DNA"/>
</dbReference>
<keyword evidence="1" id="KW-0808">Transferase</keyword>
<dbReference type="Gene3D" id="1.10.10.410">
    <property type="match status" value="1"/>
</dbReference>
<dbReference type="GO" id="GO:0016884">
    <property type="term" value="F:carbon-nitrogen ligase activity, with glutamine as amido-N-donor"/>
    <property type="evidence" value="ECO:0007669"/>
    <property type="project" value="InterPro"/>
</dbReference>
<dbReference type="OrthoDB" id="9788127at2"/>
<dbReference type="GO" id="GO:0016740">
    <property type="term" value="F:transferase activity"/>
    <property type="evidence" value="ECO:0007669"/>
    <property type="project" value="UniProtKB-KW"/>
</dbReference>
<evidence type="ECO:0000313" key="2">
    <source>
        <dbReference type="Proteomes" id="UP000193431"/>
    </source>
</evidence>
<organism evidence="1 2">
    <name type="scientific">Nonlabens spongiae</name>
    <dbReference type="NCBI Taxonomy" id="331648"/>
    <lineage>
        <taxon>Bacteria</taxon>
        <taxon>Pseudomonadati</taxon>
        <taxon>Bacteroidota</taxon>
        <taxon>Flavobacteriia</taxon>
        <taxon>Flavobacteriales</taxon>
        <taxon>Flavobacteriaceae</taxon>
        <taxon>Nonlabens</taxon>
    </lineage>
</organism>
<dbReference type="InterPro" id="IPR003789">
    <property type="entry name" value="Asn/Gln_tRNA_amidoTrase-B-like"/>
</dbReference>
<dbReference type="AlphaFoldDB" id="A0A1W6MML5"/>
<sequence>MSLEKKIMPAMKDAMKAKDQTRLAALRAVKSELLLAKTSGSDAELSDDEEIKLLQKLVKQRKDSARIFQEQGREDLAEPELAQAEVLSEFLPEQMGEDEIRTIVQQVITETGASSMKDMGKVMGRANQLMAGKAEGRIISTIVKEELNK</sequence>